<accession>A0A833VJ62</accession>
<keyword evidence="1" id="KW-0472">Membrane</keyword>
<feature type="transmembrane region" description="Helical" evidence="1">
    <location>
        <begin position="6"/>
        <end position="22"/>
    </location>
</feature>
<dbReference type="EMBL" id="WNWW01000961">
    <property type="protein sequence ID" value="KAF3420356.1"/>
    <property type="molecule type" value="Genomic_DNA"/>
</dbReference>
<keyword evidence="1" id="KW-0812">Transmembrane</keyword>
<protein>
    <submittedName>
        <fullName evidence="2">Uncharacterized protein</fullName>
    </submittedName>
</protein>
<dbReference type="AlphaFoldDB" id="A0A833VJ62"/>
<reference evidence="2" key="1">
    <citation type="submission" date="2019-11" db="EMBL/GenBank/DDBJ databases">
        <title>The nuclear and mitochondrial genomes of Frieseomelitta varia - a highly eusocial stingless bee (Meliponini) with a permanently sterile worker caste.</title>
        <authorList>
            <person name="Freitas F.C.P."/>
            <person name="Lourenco A.P."/>
            <person name="Nunes F.M.F."/>
            <person name="Paschoal A.R."/>
            <person name="Abreu F.C.P."/>
            <person name="Barbin F.O."/>
            <person name="Bataglia L."/>
            <person name="Cardoso-Junior C.A.M."/>
            <person name="Cervoni M.S."/>
            <person name="Silva S.R."/>
            <person name="Dalarmi F."/>
            <person name="Del Lama M.A."/>
            <person name="Depintor T.S."/>
            <person name="Ferreira K.M."/>
            <person name="Goria P.S."/>
            <person name="Jaskot M.C."/>
            <person name="Lago D.C."/>
            <person name="Luna-Lucena D."/>
            <person name="Moda L.M."/>
            <person name="Nascimento L."/>
            <person name="Pedrino M."/>
            <person name="Rabico F.O."/>
            <person name="Sanches F.C."/>
            <person name="Santos D.E."/>
            <person name="Santos C.G."/>
            <person name="Vieira J."/>
            <person name="Lopes T.F."/>
            <person name="Barchuk A.R."/>
            <person name="Hartfelder K."/>
            <person name="Simoes Z.L.P."/>
            <person name="Bitondi M.M.G."/>
            <person name="Pinheiro D.G."/>
        </authorList>
    </citation>
    <scope>NUCLEOTIDE SEQUENCE</scope>
    <source>
        <strain evidence="2">USP_RPSP 00005682</strain>
        <tissue evidence="2">Whole individual</tissue>
    </source>
</reference>
<sequence length="40" mass="4937">MHNNVWIFFIPIMIIMKIEYTIPDKTSFIKFTVYKIHYIS</sequence>
<evidence type="ECO:0000256" key="1">
    <source>
        <dbReference type="SAM" id="Phobius"/>
    </source>
</evidence>
<proteinExistence type="predicted"/>
<evidence type="ECO:0000313" key="3">
    <source>
        <dbReference type="Proteomes" id="UP000655588"/>
    </source>
</evidence>
<dbReference type="Proteomes" id="UP000655588">
    <property type="component" value="Unassembled WGS sequence"/>
</dbReference>
<keyword evidence="1" id="KW-1133">Transmembrane helix</keyword>
<comment type="caution">
    <text evidence="2">The sequence shown here is derived from an EMBL/GenBank/DDBJ whole genome shotgun (WGS) entry which is preliminary data.</text>
</comment>
<keyword evidence="3" id="KW-1185">Reference proteome</keyword>
<gene>
    <name evidence="2" type="ORF">E2986_12560</name>
</gene>
<organism evidence="2 3">
    <name type="scientific">Frieseomelitta varia</name>
    <dbReference type="NCBI Taxonomy" id="561572"/>
    <lineage>
        <taxon>Eukaryota</taxon>
        <taxon>Metazoa</taxon>
        <taxon>Ecdysozoa</taxon>
        <taxon>Arthropoda</taxon>
        <taxon>Hexapoda</taxon>
        <taxon>Insecta</taxon>
        <taxon>Pterygota</taxon>
        <taxon>Neoptera</taxon>
        <taxon>Endopterygota</taxon>
        <taxon>Hymenoptera</taxon>
        <taxon>Apocrita</taxon>
        <taxon>Aculeata</taxon>
        <taxon>Apoidea</taxon>
        <taxon>Anthophila</taxon>
        <taxon>Apidae</taxon>
        <taxon>Frieseomelitta</taxon>
    </lineage>
</organism>
<evidence type="ECO:0000313" key="2">
    <source>
        <dbReference type="EMBL" id="KAF3420356.1"/>
    </source>
</evidence>
<name>A0A833VJ62_9HYME</name>